<proteinExistence type="predicted"/>
<name>A0A6V7QAA3_ANACO</name>
<dbReference type="EMBL" id="LR862134">
    <property type="protein sequence ID" value="CAD1839827.1"/>
    <property type="molecule type" value="Genomic_DNA"/>
</dbReference>
<evidence type="ECO:0000256" key="1">
    <source>
        <dbReference type="SAM" id="MobiDB-lite"/>
    </source>
</evidence>
<evidence type="ECO:0000313" key="3">
    <source>
        <dbReference type="EMBL" id="CAD1839827.1"/>
    </source>
</evidence>
<feature type="domain" description="CCHC-type" evidence="2">
    <location>
        <begin position="190"/>
        <end position="206"/>
    </location>
</feature>
<feature type="compositionally biased region" description="Basic and acidic residues" evidence="1">
    <location>
        <begin position="58"/>
        <end position="70"/>
    </location>
</feature>
<feature type="compositionally biased region" description="Basic and acidic residues" evidence="1">
    <location>
        <begin position="92"/>
        <end position="106"/>
    </location>
</feature>
<feature type="region of interest" description="Disordered" evidence="1">
    <location>
        <begin position="27"/>
        <end position="181"/>
    </location>
</feature>
<feature type="domain" description="CCHC-type" evidence="2">
    <location>
        <begin position="209"/>
        <end position="225"/>
    </location>
</feature>
<dbReference type="SMART" id="SM00343">
    <property type="entry name" value="ZnF_C2HC"/>
    <property type="match status" value="2"/>
</dbReference>
<accession>A0A6V7QAA3</accession>
<feature type="compositionally biased region" description="Basic and acidic residues" evidence="1">
    <location>
        <begin position="37"/>
        <end position="51"/>
    </location>
</feature>
<dbReference type="GO" id="GO:0008270">
    <property type="term" value="F:zinc ion binding"/>
    <property type="evidence" value="ECO:0007669"/>
    <property type="project" value="InterPro"/>
</dbReference>
<organism evidence="3">
    <name type="scientific">Ananas comosus var. bracteatus</name>
    <name type="common">red pineapple</name>
    <dbReference type="NCBI Taxonomy" id="296719"/>
    <lineage>
        <taxon>Eukaryota</taxon>
        <taxon>Viridiplantae</taxon>
        <taxon>Streptophyta</taxon>
        <taxon>Embryophyta</taxon>
        <taxon>Tracheophyta</taxon>
        <taxon>Spermatophyta</taxon>
        <taxon>Magnoliopsida</taxon>
        <taxon>Liliopsida</taxon>
        <taxon>Poales</taxon>
        <taxon>Bromeliaceae</taxon>
        <taxon>Bromelioideae</taxon>
        <taxon>Ananas</taxon>
    </lineage>
</organism>
<dbReference type="InterPro" id="IPR001878">
    <property type="entry name" value="Znf_CCHC"/>
</dbReference>
<feature type="compositionally biased region" description="Basic and acidic residues" evidence="1">
    <location>
        <begin position="118"/>
        <end position="131"/>
    </location>
</feature>
<dbReference type="GO" id="GO:0003676">
    <property type="term" value="F:nucleic acid binding"/>
    <property type="evidence" value="ECO:0007669"/>
    <property type="project" value="InterPro"/>
</dbReference>
<evidence type="ECO:0000259" key="2">
    <source>
        <dbReference type="SMART" id="SM00343"/>
    </source>
</evidence>
<dbReference type="SUPFAM" id="SSF57756">
    <property type="entry name" value="Retrovirus zinc finger-like domains"/>
    <property type="match status" value="1"/>
</dbReference>
<dbReference type="InterPro" id="IPR036875">
    <property type="entry name" value="Znf_CCHC_sf"/>
</dbReference>
<feature type="region of interest" description="Disordered" evidence="1">
    <location>
        <begin position="439"/>
        <end position="495"/>
    </location>
</feature>
<dbReference type="AlphaFoldDB" id="A0A6V7QAA3"/>
<gene>
    <name evidence="3" type="ORF">CB5_LOCUS23038</name>
</gene>
<reference evidence="3" key="1">
    <citation type="submission" date="2020-07" db="EMBL/GenBank/DDBJ databases">
        <authorList>
            <person name="Lin J."/>
        </authorList>
    </citation>
    <scope>NUCLEOTIDE SEQUENCE</scope>
</reference>
<protein>
    <recommendedName>
        <fullName evidence="2">CCHC-type domain-containing protein</fullName>
    </recommendedName>
</protein>
<sequence>MYPLGDEVGEDLLAICREYEVENEKLPALSKSSIRGKQSDLNEAGKDEKFKKNQLHGKISEVGEPKRGGELWRVSSCNDEDERRFHATGRGSTKERSRDYEAEKGKLPAFSKSSVRGNLRDLKEDRRDDKLKKKQQHAKSFEVGEPSRGGELRRVSSCNEDDEKTFHVSGKGSTLERRGKDLSARRSRKRCFRCLATDHTVAVCRDPVRCLRCWRIGHRAKACREIPGLSKGAMNRAANIRGRAPQHKVFVPYTEEYLRQIELRRNAILADVIEPANLGPEPITVIKTALASRFGGYTEDFAVARCRERDYAIFLPDWVPADVLIRRQILTLNGFWLRCWPWGRHRDVRPHRVLYKAWIRLINFPFEIWSVARVAALVSSFGRFIKADNVTKAMTDLQAFRCQIALDSIYNIPQNLSVIVGEELFPVMVHLERWERADVGGVDAPPAPPRDGDGNGGERADDRNHGRQKDGNRANEDEAMEDAPGELEEAETNQSTIRVLRTRPLMWAGLAAAARRAVGSEAARREAGSAAARRAAGPRPHPVGAAAVCRAAGLRGAADTRWGWVATGRSRPKIEAK</sequence>
<feature type="compositionally biased region" description="Basic and acidic residues" evidence="1">
    <location>
        <begin position="450"/>
        <end position="476"/>
    </location>
</feature>
<dbReference type="Gene3D" id="4.10.60.10">
    <property type="entry name" value="Zinc finger, CCHC-type"/>
    <property type="match status" value="1"/>
</dbReference>
<feature type="compositionally biased region" description="Acidic residues" evidence="1">
    <location>
        <begin position="477"/>
        <end position="491"/>
    </location>
</feature>